<dbReference type="EMBL" id="NMUH01005084">
    <property type="protein sequence ID" value="MQM11749.1"/>
    <property type="molecule type" value="Genomic_DNA"/>
</dbReference>
<evidence type="ECO:0008006" key="4">
    <source>
        <dbReference type="Google" id="ProtNLM"/>
    </source>
</evidence>
<organism evidence="2 3">
    <name type="scientific">Colocasia esculenta</name>
    <name type="common">Wild taro</name>
    <name type="synonym">Arum esculentum</name>
    <dbReference type="NCBI Taxonomy" id="4460"/>
    <lineage>
        <taxon>Eukaryota</taxon>
        <taxon>Viridiplantae</taxon>
        <taxon>Streptophyta</taxon>
        <taxon>Embryophyta</taxon>
        <taxon>Tracheophyta</taxon>
        <taxon>Spermatophyta</taxon>
        <taxon>Magnoliopsida</taxon>
        <taxon>Liliopsida</taxon>
        <taxon>Araceae</taxon>
        <taxon>Aroideae</taxon>
        <taxon>Colocasieae</taxon>
        <taxon>Colocasia</taxon>
    </lineage>
</organism>
<feature type="chain" id="PRO_5032565617" description="Secreted protein" evidence="1">
    <location>
        <begin position="23"/>
        <end position="99"/>
    </location>
</feature>
<evidence type="ECO:0000313" key="2">
    <source>
        <dbReference type="EMBL" id="MQM11749.1"/>
    </source>
</evidence>
<name>A0A843WP95_COLES</name>
<evidence type="ECO:0000313" key="3">
    <source>
        <dbReference type="Proteomes" id="UP000652761"/>
    </source>
</evidence>
<dbReference type="Proteomes" id="UP000652761">
    <property type="component" value="Unassembled WGS sequence"/>
</dbReference>
<proteinExistence type="predicted"/>
<feature type="signal peptide" evidence="1">
    <location>
        <begin position="1"/>
        <end position="22"/>
    </location>
</feature>
<gene>
    <name evidence="2" type="ORF">Taro_044658</name>
</gene>
<accession>A0A843WP95</accession>
<sequence length="99" mass="10048">MGFYPLSLAEVAAAALIEVAAAACTVAVATTPAIAVVAATPSTTPAAATTSTSLLLPAAAGSFVGERRKTFIFPKVRRQPSSLTGQEANLLVQTPVRFC</sequence>
<evidence type="ECO:0000256" key="1">
    <source>
        <dbReference type="SAM" id="SignalP"/>
    </source>
</evidence>
<comment type="caution">
    <text evidence="2">The sequence shown here is derived from an EMBL/GenBank/DDBJ whole genome shotgun (WGS) entry which is preliminary data.</text>
</comment>
<keyword evidence="3" id="KW-1185">Reference proteome</keyword>
<protein>
    <recommendedName>
        <fullName evidence="4">Secreted protein</fullName>
    </recommendedName>
</protein>
<dbReference type="AlphaFoldDB" id="A0A843WP95"/>
<keyword evidence="1" id="KW-0732">Signal</keyword>
<reference evidence="2" key="1">
    <citation type="submission" date="2017-07" db="EMBL/GenBank/DDBJ databases">
        <title>Taro Niue Genome Assembly and Annotation.</title>
        <authorList>
            <person name="Atibalentja N."/>
            <person name="Keating K."/>
            <person name="Fields C.J."/>
        </authorList>
    </citation>
    <scope>NUCLEOTIDE SEQUENCE</scope>
    <source>
        <strain evidence="2">Niue_2</strain>
        <tissue evidence="2">Leaf</tissue>
    </source>
</reference>